<protein>
    <submittedName>
        <fullName evidence="1">Uncharacterized protein</fullName>
    </submittedName>
</protein>
<accession>A0A645JEJ1</accession>
<name>A0A645JEJ1_9ZZZZ</name>
<sequence length="104" mass="11098">MRTDGTVRNYNGATVGTWYTPTTPGIGSSYYVRFDELSGPNLTTNTAAGITLLVEPVIALNSVTLTSFGIAQRTTNVRLYVYADAGGSTLLATKDFVLSAVREL</sequence>
<comment type="caution">
    <text evidence="1">The sequence shown here is derived from an EMBL/GenBank/DDBJ whole genome shotgun (WGS) entry which is preliminary data.</text>
</comment>
<proteinExistence type="predicted"/>
<dbReference type="EMBL" id="VSSQ01138230">
    <property type="protein sequence ID" value="MPN61520.1"/>
    <property type="molecule type" value="Genomic_DNA"/>
</dbReference>
<evidence type="ECO:0000313" key="1">
    <source>
        <dbReference type="EMBL" id="MPN61520.1"/>
    </source>
</evidence>
<gene>
    <name evidence="1" type="ORF">SDC9_209258</name>
</gene>
<organism evidence="1">
    <name type="scientific">bioreactor metagenome</name>
    <dbReference type="NCBI Taxonomy" id="1076179"/>
    <lineage>
        <taxon>unclassified sequences</taxon>
        <taxon>metagenomes</taxon>
        <taxon>ecological metagenomes</taxon>
    </lineage>
</organism>
<reference evidence="1" key="1">
    <citation type="submission" date="2019-08" db="EMBL/GenBank/DDBJ databases">
        <authorList>
            <person name="Kucharzyk K."/>
            <person name="Murdoch R.W."/>
            <person name="Higgins S."/>
            <person name="Loffler F."/>
        </authorList>
    </citation>
    <scope>NUCLEOTIDE SEQUENCE</scope>
</reference>
<dbReference type="AlphaFoldDB" id="A0A645JEJ1"/>